<dbReference type="InterPro" id="IPR023036">
    <property type="entry name" value="Ribosomal_uS14_bac/plastid"/>
</dbReference>
<comment type="caution">
    <text evidence="8">The sequence shown here is derived from an EMBL/GenBank/DDBJ whole genome shotgun (WGS) entry which is preliminary data.</text>
</comment>
<keyword evidence="7" id="KW-0699">rRNA-binding</keyword>
<sequence length="101" mass="12101">MAKKSSVEKQKRRERLVQLKWDKRKELREKSYNINLSEEEREQARIALNKMPRDSSPIRLRNRCQMTGRARGFMRKFKLSRLTFRELASMGMIPGVTKSSW</sequence>
<dbReference type="SUPFAM" id="SSF57716">
    <property type="entry name" value="Glucocorticoid receptor-like (DNA-binding domain)"/>
    <property type="match status" value="1"/>
</dbReference>
<keyword evidence="7" id="KW-0694">RNA-binding</keyword>
<evidence type="ECO:0000256" key="5">
    <source>
        <dbReference type="ARBA" id="ARBA00035167"/>
    </source>
</evidence>
<accession>A0A0C1JX98</accession>
<dbReference type="FunFam" id="1.10.287.1480:FF:000001">
    <property type="entry name" value="30S ribosomal protein S14"/>
    <property type="match status" value="1"/>
</dbReference>
<dbReference type="EMBL" id="JSAN01000069">
    <property type="protein sequence ID" value="KIC71872.1"/>
    <property type="molecule type" value="Genomic_DNA"/>
</dbReference>
<dbReference type="GO" id="GO:0019843">
    <property type="term" value="F:rRNA binding"/>
    <property type="evidence" value="ECO:0007669"/>
    <property type="project" value="UniProtKB-UniRule"/>
</dbReference>
<comment type="function">
    <text evidence="1 7">Binds 16S rRNA, required for the assembly of 30S particles and may also be responsible for determining the conformation of the 16S rRNA at the A site.</text>
</comment>
<dbReference type="InterPro" id="IPR001209">
    <property type="entry name" value="Ribosomal_uS14"/>
</dbReference>
<dbReference type="GO" id="GO:0006412">
    <property type="term" value="P:translation"/>
    <property type="evidence" value="ECO:0007669"/>
    <property type="project" value="UniProtKB-UniRule"/>
</dbReference>
<keyword evidence="4 7" id="KW-0687">Ribonucleoprotein</keyword>
<organism evidence="8 9">
    <name type="scientific">Candidatus Protochlamydia amoebophila</name>
    <dbReference type="NCBI Taxonomy" id="362787"/>
    <lineage>
        <taxon>Bacteria</taxon>
        <taxon>Pseudomonadati</taxon>
        <taxon>Chlamydiota</taxon>
        <taxon>Chlamydiia</taxon>
        <taxon>Parachlamydiales</taxon>
        <taxon>Parachlamydiaceae</taxon>
        <taxon>Candidatus Protochlamydia</taxon>
    </lineage>
</organism>
<dbReference type="Proteomes" id="UP000031465">
    <property type="component" value="Unassembled WGS sequence"/>
</dbReference>
<dbReference type="PROSITE" id="PS00527">
    <property type="entry name" value="RIBOSOMAL_S14"/>
    <property type="match status" value="1"/>
</dbReference>
<dbReference type="HAMAP" id="MF_00537">
    <property type="entry name" value="Ribosomal_uS14_1"/>
    <property type="match status" value="1"/>
</dbReference>
<evidence type="ECO:0000313" key="9">
    <source>
        <dbReference type="Proteomes" id="UP000031465"/>
    </source>
</evidence>
<comment type="subunit">
    <text evidence="6 7">Part of the 30S ribosomal subunit. Contacts proteins S3 and S10.</text>
</comment>
<dbReference type="PANTHER" id="PTHR19836:SF19">
    <property type="entry name" value="SMALL RIBOSOMAL SUBUNIT PROTEIN US14M"/>
    <property type="match status" value="1"/>
</dbReference>
<dbReference type="Gene3D" id="1.10.287.1480">
    <property type="match status" value="1"/>
</dbReference>
<evidence type="ECO:0000256" key="6">
    <source>
        <dbReference type="ARBA" id="ARBA00047110"/>
    </source>
</evidence>
<dbReference type="OMA" id="FGLCRNQ"/>
<protein>
    <recommendedName>
        <fullName evidence="5 7">Small ribosomal subunit protein uS14</fullName>
    </recommendedName>
</protein>
<dbReference type="PANTHER" id="PTHR19836">
    <property type="entry name" value="30S RIBOSOMAL PROTEIN S14"/>
    <property type="match status" value="1"/>
</dbReference>
<gene>
    <name evidence="7 8" type="primary">rpsN</name>
    <name evidence="8" type="ORF">DB44_CW00450</name>
</gene>
<keyword evidence="3 7" id="KW-0689">Ribosomal protein</keyword>
<dbReference type="NCBIfam" id="NF006477">
    <property type="entry name" value="PRK08881.1"/>
    <property type="match status" value="1"/>
</dbReference>
<evidence type="ECO:0000256" key="4">
    <source>
        <dbReference type="ARBA" id="ARBA00023274"/>
    </source>
</evidence>
<reference evidence="8 9" key="1">
    <citation type="journal article" date="2014" name="Mol. Biol. Evol.">
        <title>Massive expansion of Ubiquitination-related gene families within the Chlamydiae.</title>
        <authorList>
            <person name="Domman D."/>
            <person name="Collingro A."/>
            <person name="Lagkouvardos I."/>
            <person name="Gehre L."/>
            <person name="Weinmaier T."/>
            <person name="Rattei T."/>
            <person name="Subtil A."/>
            <person name="Horn M."/>
        </authorList>
    </citation>
    <scope>NUCLEOTIDE SEQUENCE [LARGE SCALE GENOMIC DNA]</scope>
    <source>
        <strain evidence="8 9">EI2</strain>
    </source>
</reference>
<dbReference type="PATRIC" id="fig|362787.3.peg.1125"/>
<evidence type="ECO:0000256" key="7">
    <source>
        <dbReference type="HAMAP-Rule" id="MF_00537"/>
    </source>
</evidence>
<dbReference type="AlphaFoldDB" id="A0A0C1JX98"/>
<evidence type="ECO:0000256" key="3">
    <source>
        <dbReference type="ARBA" id="ARBA00022980"/>
    </source>
</evidence>
<evidence type="ECO:0000256" key="2">
    <source>
        <dbReference type="ARBA" id="ARBA00009083"/>
    </source>
</evidence>
<dbReference type="RefSeq" id="WP_011176152.1">
    <property type="nucleotide sequence ID" value="NZ_JAEMUB010000023.1"/>
</dbReference>
<name>A0A0C1JX98_9BACT</name>
<evidence type="ECO:0000256" key="1">
    <source>
        <dbReference type="ARBA" id="ARBA00003686"/>
    </source>
</evidence>
<evidence type="ECO:0000313" key="8">
    <source>
        <dbReference type="EMBL" id="KIC71872.1"/>
    </source>
</evidence>
<dbReference type="GO" id="GO:0003735">
    <property type="term" value="F:structural constituent of ribosome"/>
    <property type="evidence" value="ECO:0007669"/>
    <property type="project" value="InterPro"/>
</dbReference>
<proteinExistence type="inferred from homology"/>
<dbReference type="SMR" id="A0A0C1JX98"/>
<dbReference type="GO" id="GO:0015935">
    <property type="term" value="C:small ribosomal subunit"/>
    <property type="evidence" value="ECO:0007669"/>
    <property type="project" value="TreeGrafter"/>
</dbReference>
<comment type="similarity">
    <text evidence="2 7">Belongs to the universal ribosomal protein uS14 family.</text>
</comment>
<dbReference type="GO" id="GO:0005737">
    <property type="term" value="C:cytoplasm"/>
    <property type="evidence" value="ECO:0007669"/>
    <property type="project" value="UniProtKB-ARBA"/>
</dbReference>
<dbReference type="Pfam" id="PF00253">
    <property type="entry name" value="Ribosomal_S14"/>
    <property type="match status" value="1"/>
</dbReference>
<dbReference type="InterPro" id="IPR018271">
    <property type="entry name" value="Ribosomal_uS14_CS"/>
</dbReference>